<dbReference type="InterPro" id="IPR008869">
    <property type="entry name" value="MlaC/ttg2D"/>
</dbReference>
<dbReference type="PANTHER" id="PTHR36573">
    <property type="entry name" value="INTERMEMBRANE PHOSPHOLIPID TRANSPORT SYSTEM BINDING PROTEIN MLAC"/>
    <property type="match status" value="1"/>
</dbReference>
<dbReference type="PIRSF" id="PIRSF004649">
    <property type="entry name" value="MlaC"/>
    <property type="match status" value="1"/>
</dbReference>
<evidence type="ECO:0000313" key="3">
    <source>
        <dbReference type="Proteomes" id="UP000887222"/>
    </source>
</evidence>
<evidence type="ECO:0008006" key="4">
    <source>
        <dbReference type="Google" id="ProtNLM"/>
    </source>
</evidence>
<accession>A0ABQ4PZF4</accession>
<feature type="chain" id="PRO_5045394926" description="Phospholipid transport system substrate-binding protein" evidence="1">
    <location>
        <begin position="27"/>
        <end position="212"/>
    </location>
</feature>
<dbReference type="PANTHER" id="PTHR36573:SF1">
    <property type="entry name" value="INTERMEMBRANE PHOSPHOLIPID TRANSPORT SYSTEM BINDING PROTEIN MLAC"/>
    <property type="match status" value="1"/>
</dbReference>
<dbReference type="Gene3D" id="3.10.450.50">
    <property type="match status" value="1"/>
</dbReference>
<dbReference type="Proteomes" id="UP000887222">
    <property type="component" value="Unassembled WGS sequence"/>
</dbReference>
<keyword evidence="1" id="KW-0732">Signal</keyword>
<feature type="signal peptide" evidence="1">
    <location>
        <begin position="1"/>
        <end position="26"/>
    </location>
</feature>
<evidence type="ECO:0000256" key="1">
    <source>
        <dbReference type="SAM" id="SignalP"/>
    </source>
</evidence>
<dbReference type="EMBL" id="BPMK01000001">
    <property type="protein sequence ID" value="GIZ50136.1"/>
    <property type="molecule type" value="Genomic_DNA"/>
</dbReference>
<dbReference type="RefSeq" id="WP_220806323.1">
    <property type="nucleotide sequence ID" value="NZ_BPMK01000001.1"/>
</dbReference>
<reference evidence="2 3" key="1">
    <citation type="journal article" date="2022" name="Int. J. Syst. Evol. Microbiol.">
        <title>Noviherbaspirillum aridicola sp. nov., isolated from an arid soil in Pakistan.</title>
        <authorList>
            <person name="Khan I.U."/>
            <person name="Saqib M."/>
            <person name="Amin A."/>
            <person name="Hussain F."/>
            <person name="Li L."/>
            <person name="Liu Y.H."/>
            <person name="Fang B.Z."/>
            <person name="Ahmed I."/>
            <person name="Li W.J."/>
        </authorList>
    </citation>
    <scope>NUCLEOTIDE SEQUENCE [LARGE SCALE GENOMIC DNA]</scope>
    <source>
        <strain evidence="2 3">NCCP-691</strain>
    </source>
</reference>
<proteinExistence type="predicted"/>
<gene>
    <name evidence="2" type="ORF">NCCP691_01500</name>
</gene>
<keyword evidence="3" id="KW-1185">Reference proteome</keyword>
<sequence>MFSLPAVATCCIFAASLLPASLQAQQDPQELMRQISRQVIETARTDPAIAQGDRQRIAQLVSRVILPHVDTRRMTALAVGRHWQQATPQQQDRLSREFRDLLVHVYSGAIAQVRDKELVFLPMRGDPATGETEVRSQVVQRGGAEPIELNYRLARGQDGWKIYDLSVVGVWLVQSYRDSFSREIARSGIDGLIAALAQKNERLAGAAGTSGN</sequence>
<organism evidence="2 3">
    <name type="scientific">Noviherbaspirillum aridicola</name>
    <dbReference type="NCBI Taxonomy" id="2849687"/>
    <lineage>
        <taxon>Bacteria</taxon>
        <taxon>Pseudomonadati</taxon>
        <taxon>Pseudomonadota</taxon>
        <taxon>Betaproteobacteria</taxon>
        <taxon>Burkholderiales</taxon>
        <taxon>Oxalobacteraceae</taxon>
        <taxon>Noviherbaspirillum</taxon>
    </lineage>
</organism>
<dbReference type="Gene3D" id="1.10.10.640">
    <property type="entry name" value="phospholipid-binding protein"/>
    <property type="match status" value="1"/>
</dbReference>
<evidence type="ECO:0000313" key="2">
    <source>
        <dbReference type="EMBL" id="GIZ50136.1"/>
    </source>
</evidence>
<comment type="caution">
    <text evidence="2">The sequence shown here is derived from an EMBL/GenBank/DDBJ whole genome shotgun (WGS) entry which is preliminary data.</text>
</comment>
<name>A0ABQ4PZF4_9BURK</name>
<protein>
    <recommendedName>
        <fullName evidence="4">Phospholipid transport system substrate-binding protein</fullName>
    </recommendedName>
</protein>
<dbReference type="Pfam" id="PF05494">
    <property type="entry name" value="MlaC"/>
    <property type="match status" value="1"/>
</dbReference>